<dbReference type="SUPFAM" id="SSF53955">
    <property type="entry name" value="Lysozyme-like"/>
    <property type="match status" value="1"/>
</dbReference>
<feature type="domain" description="Penicillin-binding protein transpeptidase" evidence="13">
    <location>
        <begin position="365"/>
        <end position="603"/>
    </location>
</feature>
<dbReference type="InterPro" id="IPR050396">
    <property type="entry name" value="Glycosyltr_51/Transpeptidase"/>
</dbReference>
<comment type="caution">
    <text evidence="15">The sequence shown here is derived from an EMBL/GenBank/DDBJ whole genome shotgun (WGS) entry which is preliminary data.</text>
</comment>
<dbReference type="EMBL" id="JBHTJO010000001">
    <property type="protein sequence ID" value="MFD0986762.1"/>
    <property type="molecule type" value="Genomic_DNA"/>
</dbReference>
<evidence type="ECO:0000256" key="10">
    <source>
        <dbReference type="ARBA" id="ARBA00044770"/>
    </source>
</evidence>
<evidence type="ECO:0000313" key="16">
    <source>
        <dbReference type="Proteomes" id="UP001597102"/>
    </source>
</evidence>
<name>A0ABW3JBG3_9HYPH</name>
<keyword evidence="7 15" id="KW-0808">Transferase</keyword>
<dbReference type="InterPro" id="IPR001460">
    <property type="entry name" value="PCN-bd_Tpept"/>
</dbReference>
<evidence type="ECO:0000256" key="6">
    <source>
        <dbReference type="ARBA" id="ARBA00022676"/>
    </source>
</evidence>
<evidence type="ECO:0000256" key="12">
    <source>
        <dbReference type="SAM" id="MobiDB-lite"/>
    </source>
</evidence>
<feature type="region of interest" description="Disordered" evidence="12">
    <location>
        <begin position="694"/>
        <end position="740"/>
    </location>
</feature>
<evidence type="ECO:0000259" key="13">
    <source>
        <dbReference type="Pfam" id="PF00905"/>
    </source>
</evidence>
<keyword evidence="6 15" id="KW-0328">Glycosyltransferase</keyword>
<dbReference type="Pfam" id="PF00905">
    <property type="entry name" value="Transpeptidase"/>
    <property type="match status" value="1"/>
</dbReference>
<dbReference type="PANTHER" id="PTHR32282:SF33">
    <property type="entry name" value="PEPTIDOGLYCAN GLYCOSYLTRANSFERASE"/>
    <property type="match status" value="1"/>
</dbReference>
<dbReference type="Gene3D" id="1.10.3810.10">
    <property type="entry name" value="Biosynthetic peptidoglycan transglycosylase-like"/>
    <property type="match status" value="1"/>
</dbReference>
<dbReference type="PANTHER" id="PTHR32282">
    <property type="entry name" value="BINDING PROTEIN TRANSPEPTIDASE, PUTATIVE-RELATED"/>
    <property type="match status" value="1"/>
</dbReference>
<evidence type="ECO:0000313" key="15">
    <source>
        <dbReference type="EMBL" id="MFD0986762.1"/>
    </source>
</evidence>
<dbReference type="SUPFAM" id="SSF56601">
    <property type="entry name" value="beta-lactamase/transpeptidase-like"/>
    <property type="match status" value="1"/>
</dbReference>
<comment type="catalytic activity">
    <reaction evidence="11">
        <text>[GlcNAc-(1-&gt;4)-Mur2Ac(oyl-L-Ala-gamma-D-Glu-L-Lys-D-Ala-D-Ala)](n)-di-trans,octa-cis-undecaprenyl diphosphate + beta-D-GlcNAc-(1-&gt;4)-Mur2Ac(oyl-L-Ala-gamma-D-Glu-L-Lys-D-Ala-D-Ala)-di-trans,octa-cis-undecaprenyl diphosphate = [GlcNAc-(1-&gt;4)-Mur2Ac(oyl-L-Ala-gamma-D-Glu-L-Lys-D-Ala-D-Ala)](n+1)-di-trans,octa-cis-undecaprenyl diphosphate + di-trans,octa-cis-undecaprenyl diphosphate + H(+)</text>
        <dbReference type="Rhea" id="RHEA:23708"/>
        <dbReference type="Rhea" id="RHEA-COMP:9602"/>
        <dbReference type="Rhea" id="RHEA-COMP:9603"/>
        <dbReference type="ChEBI" id="CHEBI:15378"/>
        <dbReference type="ChEBI" id="CHEBI:58405"/>
        <dbReference type="ChEBI" id="CHEBI:60033"/>
        <dbReference type="ChEBI" id="CHEBI:78435"/>
        <dbReference type="EC" id="2.4.99.28"/>
    </reaction>
</comment>
<evidence type="ECO:0000256" key="1">
    <source>
        <dbReference type="ARBA" id="ARBA00004752"/>
    </source>
</evidence>
<dbReference type="InterPro" id="IPR036950">
    <property type="entry name" value="PBP_transglycosylase"/>
</dbReference>
<organism evidence="15 16">
    <name type="scientific">Methyloligella solikamskensis</name>
    <dbReference type="NCBI Taxonomy" id="1177756"/>
    <lineage>
        <taxon>Bacteria</taxon>
        <taxon>Pseudomonadati</taxon>
        <taxon>Pseudomonadota</taxon>
        <taxon>Alphaproteobacteria</taxon>
        <taxon>Hyphomicrobiales</taxon>
        <taxon>Hyphomicrobiaceae</taxon>
        <taxon>Methyloligella</taxon>
    </lineage>
</organism>
<evidence type="ECO:0000256" key="4">
    <source>
        <dbReference type="ARBA" id="ARBA00022645"/>
    </source>
</evidence>
<dbReference type="InterPro" id="IPR012338">
    <property type="entry name" value="Beta-lactam/transpept-like"/>
</dbReference>
<sequence>MRDLFSGNKRRKLIDWLAIDAWIDSGLYGAWMRIRDWGSAYSTFFGRFEVKGPLKFFNELACDGLTLATGGLLVVSAFALPAFDIARGKINLSDEYSVTFLDRYGTEIGKRGLLRDDSVPLEEIPDTLIKATLATEDRRFFEHFGIDVMGTLRAMAENARANAVVQGGSSLTQQLAKNMFLSPERSLERKIKELFISFWLEAHYTKKELLKLYFDRAYLGGGSYGVEAAAQYYFDKSVRDLNLAESALLAGMFKAPTRYAPHVNLALSRARTNEVLTNMVEAGYLTEGQVYGARNHPAQIVERGDFYTPDWFLDYAFEEVRRLLRGKSQHIVVARTTVDVSLQKMAEKAVKDTVSRYSRSRRFDGAAMVAMETDGAVRALVGGDDYGESQFNRATQAYRQPGSSFKPYVYLTALEHGYNPNSIVRDGYVSCGRWSPKNYAGGYRGAMTLRTALAKSINTVAVKLSLEVDRETVLDNMRKIGITHLRKTCSMALGDTGMTPLQHTGGYAVFASGGKDIKPYGIEEISTLTGERVYSHERDEPPHKQIFPREKVEELNSMLHTVVQAGTGRRAQLDYTYSAGKTGTSSNYRDAWFMGFTGQYVVGVWLGNDDFTPMARVTGGSFPAETWKNFLVMAHDTNNIPQIPGVPLHPVQAAERQRLASSPDMEPSVIPTANPESLKAMPSATRSLLEEIGSMLQRAPRLAPGSNRTDAPGLVPAGTPREDRRRADNSAGSEQQTASP</sequence>
<protein>
    <recommendedName>
        <fullName evidence="10">peptidoglycan glycosyltransferase</fullName>
        <ecNumber evidence="10">2.4.99.28</ecNumber>
    </recommendedName>
</protein>
<comment type="similarity">
    <text evidence="3">In the N-terminal section; belongs to the glycosyltransferase 51 family.</text>
</comment>
<comment type="pathway">
    <text evidence="1">Cell wall biogenesis; peptidoglycan biosynthesis.</text>
</comment>
<evidence type="ECO:0000256" key="3">
    <source>
        <dbReference type="ARBA" id="ARBA00007739"/>
    </source>
</evidence>
<evidence type="ECO:0000256" key="8">
    <source>
        <dbReference type="ARBA" id="ARBA00022801"/>
    </source>
</evidence>
<dbReference type="Proteomes" id="UP001597102">
    <property type="component" value="Unassembled WGS sequence"/>
</dbReference>
<keyword evidence="5" id="KW-0645">Protease</keyword>
<keyword evidence="16" id="KW-1185">Reference proteome</keyword>
<evidence type="ECO:0000256" key="5">
    <source>
        <dbReference type="ARBA" id="ARBA00022670"/>
    </source>
</evidence>
<evidence type="ECO:0000256" key="9">
    <source>
        <dbReference type="ARBA" id="ARBA00023268"/>
    </source>
</evidence>
<evidence type="ECO:0000259" key="14">
    <source>
        <dbReference type="Pfam" id="PF00912"/>
    </source>
</evidence>
<keyword evidence="9" id="KW-0511">Multifunctional enzyme</keyword>
<keyword evidence="8" id="KW-0378">Hydrolase</keyword>
<accession>A0ABW3JBG3</accession>
<dbReference type="NCBIfam" id="TIGR02074">
    <property type="entry name" value="PBP_1a_fam"/>
    <property type="match status" value="1"/>
</dbReference>
<dbReference type="Gene3D" id="3.40.710.10">
    <property type="entry name" value="DD-peptidase/beta-lactamase superfamily"/>
    <property type="match status" value="1"/>
</dbReference>
<comment type="similarity">
    <text evidence="2">In the C-terminal section; belongs to the transpeptidase family.</text>
</comment>
<keyword evidence="4" id="KW-0121">Carboxypeptidase</keyword>
<feature type="compositionally biased region" description="Polar residues" evidence="12">
    <location>
        <begin position="730"/>
        <end position="740"/>
    </location>
</feature>
<evidence type="ECO:0000256" key="2">
    <source>
        <dbReference type="ARBA" id="ARBA00007090"/>
    </source>
</evidence>
<reference evidence="16" key="1">
    <citation type="journal article" date="2019" name="Int. J. Syst. Evol. Microbiol.">
        <title>The Global Catalogue of Microorganisms (GCM) 10K type strain sequencing project: providing services to taxonomists for standard genome sequencing and annotation.</title>
        <authorList>
            <consortium name="The Broad Institute Genomics Platform"/>
            <consortium name="The Broad Institute Genome Sequencing Center for Infectious Disease"/>
            <person name="Wu L."/>
            <person name="Ma J."/>
        </authorList>
    </citation>
    <scope>NUCLEOTIDE SEQUENCE [LARGE SCALE GENOMIC DNA]</scope>
    <source>
        <strain evidence="16">CCUG 61697</strain>
    </source>
</reference>
<dbReference type="InterPro" id="IPR001264">
    <property type="entry name" value="Glyco_trans_51"/>
</dbReference>
<evidence type="ECO:0000256" key="11">
    <source>
        <dbReference type="ARBA" id="ARBA00049902"/>
    </source>
</evidence>
<dbReference type="Pfam" id="PF00912">
    <property type="entry name" value="Transgly"/>
    <property type="match status" value="1"/>
</dbReference>
<dbReference type="GO" id="GO:0016757">
    <property type="term" value="F:glycosyltransferase activity"/>
    <property type="evidence" value="ECO:0007669"/>
    <property type="project" value="UniProtKB-KW"/>
</dbReference>
<dbReference type="EC" id="2.4.99.28" evidence="10"/>
<dbReference type="InterPro" id="IPR023346">
    <property type="entry name" value="Lysozyme-like_dom_sf"/>
</dbReference>
<dbReference type="RefSeq" id="WP_379087489.1">
    <property type="nucleotide sequence ID" value="NZ_JBHTJO010000001.1"/>
</dbReference>
<proteinExistence type="inferred from homology"/>
<feature type="domain" description="Glycosyl transferase family 51" evidence="14">
    <location>
        <begin position="115"/>
        <end position="279"/>
    </location>
</feature>
<feature type="region of interest" description="Disordered" evidence="12">
    <location>
        <begin position="657"/>
        <end position="682"/>
    </location>
</feature>
<gene>
    <name evidence="15" type="ORF">ACFQ2F_06585</name>
</gene>
<evidence type="ECO:0000256" key="7">
    <source>
        <dbReference type="ARBA" id="ARBA00022679"/>
    </source>
</evidence>